<dbReference type="InterPro" id="IPR006195">
    <property type="entry name" value="aa-tRNA-synth_II"/>
</dbReference>
<keyword evidence="4 12" id="KW-0963">Cytoplasm</keyword>
<proteinExistence type="inferred from homology"/>
<keyword evidence="15" id="KW-1185">Reference proteome</keyword>
<dbReference type="InterPro" id="IPR004188">
    <property type="entry name" value="Phe-tRNA_ligase_II_N"/>
</dbReference>
<evidence type="ECO:0000256" key="12">
    <source>
        <dbReference type="HAMAP-Rule" id="MF_00281"/>
    </source>
</evidence>
<dbReference type="InterPro" id="IPR022911">
    <property type="entry name" value="Phe_tRNA_ligase_alpha1_bac"/>
</dbReference>
<dbReference type="EC" id="6.1.1.20" evidence="12"/>
<keyword evidence="6 12" id="KW-0479">Metal-binding</keyword>
<dbReference type="Proteomes" id="UP001325140">
    <property type="component" value="Chromosome"/>
</dbReference>
<organism evidence="14 15">
    <name type="scientific">Candidatus Fokinia crypta</name>
    <dbReference type="NCBI Taxonomy" id="1920990"/>
    <lineage>
        <taxon>Bacteria</taxon>
        <taxon>Pseudomonadati</taxon>
        <taxon>Pseudomonadota</taxon>
        <taxon>Alphaproteobacteria</taxon>
        <taxon>Rickettsiales</taxon>
        <taxon>Candidatus Midichloriaceae</taxon>
        <taxon>Candidatus Fokinia</taxon>
    </lineage>
</organism>
<sequence length="350" mass="40522">MQEFLELLSKTLSSFREEIKNVTTTENVEDIRVRYLGRSGAISSIASLITKVPNQDRKQFGQAVNTAIKEVNEAISEQKNHLRASEMNMRMKKEKVDITLPGRLSSNHIGNEHIVSSTIRDVTEIFKVLGYGMLEGTEIENDWYNFTALNMPEGHPARNMHDTFYVSHSTNELLLRTHTTTTQIRYLSDKKSLPCKKASIGKVYRSDYDATHTPMFHQYECFNVQYEAVSVVKMIQFVKVFLSIFFQTHDLPLRFRSSYFPFTEPSFEVDLRCFVEQDSGSIRYHKEGDKWIELLGCGLIHKNVFSACEIDRRATGFALGGGIERLAMLKYQICDIRQFFNSDYRWLMHM</sequence>
<dbReference type="InterPro" id="IPR010978">
    <property type="entry name" value="tRNA-bd_arm"/>
</dbReference>
<gene>
    <name evidence="12" type="primary">pheS</name>
    <name evidence="14" type="ORF">Fokcrypt_00282</name>
</gene>
<keyword evidence="5 12" id="KW-0436">Ligase</keyword>
<accession>A0ABZ0UNQ3</accession>
<dbReference type="GO" id="GO:0016874">
    <property type="term" value="F:ligase activity"/>
    <property type="evidence" value="ECO:0007669"/>
    <property type="project" value="UniProtKB-KW"/>
</dbReference>
<dbReference type="RefSeq" id="WP_323722416.1">
    <property type="nucleotide sequence ID" value="NZ_CP110343.1"/>
</dbReference>
<dbReference type="Pfam" id="PF01409">
    <property type="entry name" value="tRNA-synt_2d"/>
    <property type="match status" value="1"/>
</dbReference>
<evidence type="ECO:0000256" key="10">
    <source>
        <dbReference type="ARBA" id="ARBA00022917"/>
    </source>
</evidence>
<feature type="domain" description="Aminoacyl-transfer RNA synthetases class-II family profile" evidence="13">
    <location>
        <begin position="122"/>
        <end position="329"/>
    </location>
</feature>
<name>A0ABZ0UNQ3_9RICK</name>
<evidence type="ECO:0000256" key="6">
    <source>
        <dbReference type="ARBA" id="ARBA00022723"/>
    </source>
</evidence>
<comment type="subcellular location">
    <subcellularLocation>
        <location evidence="1 12">Cytoplasm</location>
    </subcellularLocation>
</comment>
<dbReference type="Gene3D" id="3.30.930.10">
    <property type="entry name" value="Bira Bifunctional Protein, Domain 2"/>
    <property type="match status" value="1"/>
</dbReference>
<dbReference type="SUPFAM" id="SSF46589">
    <property type="entry name" value="tRNA-binding arm"/>
    <property type="match status" value="1"/>
</dbReference>
<dbReference type="SUPFAM" id="SSF55681">
    <property type="entry name" value="Class II aaRS and biotin synthetases"/>
    <property type="match status" value="1"/>
</dbReference>
<comment type="catalytic activity">
    <reaction evidence="12">
        <text>tRNA(Phe) + L-phenylalanine + ATP = L-phenylalanyl-tRNA(Phe) + AMP + diphosphate + H(+)</text>
        <dbReference type="Rhea" id="RHEA:19413"/>
        <dbReference type="Rhea" id="RHEA-COMP:9668"/>
        <dbReference type="Rhea" id="RHEA-COMP:9699"/>
        <dbReference type="ChEBI" id="CHEBI:15378"/>
        <dbReference type="ChEBI" id="CHEBI:30616"/>
        <dbReference type="ChEBI" id="CHEBI:33019"/>
        <dbReference type="ChEBI" id="CHEBI:58095"/>
        <dbReference type="ChEBI" id="CHEBI:78442"/>
        <dbReference type="ChEBI" id="CHEBI:78531"/>
        <dbReference type="ChEBI" id="CHEBI:456215"/>
        <dbReference type="EC" id="6.1.1.20"/>
    </reaction>
</comment>
<dbReference type="PROSITE" id="PS50862">
    <property type="entry name" value="AA_TRNA_LIGASE_II"/>
    <property type="match status" value="1"/>
</dbReference>
<evidence type="ECO:0000313" key="15">
    <source>
        <dbReference type="Proteomes" id="UP001325140"/>
    </source>
</evidence>
<evidence type="ECO:0000313" key="14">
    <source>
        <dbReference type="EMBL" id="WPX97765.1"/>
    </source>
</evidence>
<dbReference type="EMBL" id="CP110343">
    <property type="protein sequence ID" value="WPX97765.1"/>
    <property type="molecule type" value="Genomic_DNA"/>
</dbReference>
<dbReference type="Pfam" id="PF02912">
    <property type="entry name" value="Phe_tRNA-synt_N"/>
    <property type="match status" value="1"/>
</dbReference>
<dbReference type="InterPro" id="IPR045864">
    <property type="entry name" value="aa-tRNA-synth_II/BPL/LPL"/>
</dbReference>
<dbReference type="HAMAP" id="MF_00281">
    <property type="entry name" value="Phe_tRNA_synth_alpha1"/>
    <property type="match status" value="1"/>
</dbReference>
<evidence type="ECO:0000256" key="1">
    <source>
        <dbReference type="ARBA" id="ARBA00004496"/>
    </source>
</evidence>
<protein>
    <recommendedName>
        <fullName evidence="12">Phenylalanine--tRNA ligase alpha subunit</fullName>
        <ecNumber evidence="12">6.1.1.20</ecNumber>
    </recommendedName>
    <alternativeName>
        <fullName evidence="12">Phenylalanyl-tRNA synthetase alpha subunit</fullName>
        <shortName evidence="12">PheRS</shortName>
    </alternativeName>
</protein>
<evidence type="ECO:0000259" key="13">
    <source>
        <dbReference type="PROSITE" id="PS50862"/>
    </source>
</evidence>
<dbReference type="PANTHER" id="PTHR11538">
    <property type="entry name" value="PHENYLALANYL-TRNA SYNTHETASE"/>
    <property type="match status" value="1"/>
</dbReference>
<evidence type="ECO:0000256" key="8">
    <source>
        <dbReference type="ARBA" id="ARBA00022840"/>
    </source>
</evidence>
<evidence type="ECO:0000256" key="5">
    <source>
        <dbReference type="ARBA" id="ARBA00022598"/>
    </source>
</evidence>
<dbReference type="PANTHER" id="PTHR11538:SF102">
    <property type="match status" value="1"/>
</dbReference>
<comment type="similarity">
    <text evidence="2 12">Belongs to the class-II aminoacyl-tRNA synthetase family. Phe-tRNA synthetase alpha subunit type 1 subfamily.</text>
</comment>
<evidence type="ECO:0000256" key="9">
    <source>
        <dbReference type="ARBA" id="ARBA00022842"/>
    </source>
</evidence>
<keyword evidence="7 12" id="KW-0547">Nucleotide-binding</keyword>
<comment type="subunit">
    <text evidence="3 12">Tetramer of two alpha and two beta subunits.</text>
</comment>
<reference evidence="14" key="1">
    <citation type="submission" date="2022-10" db="EMBL/GenBank/DDBJ databases">
        <title>Host association and intracellularity evolved multiple times independently in the Rickettsiales.</title>
        <authorList>
            <person name="Castelli M."/>
            <person name="Nardi T."/>
            <person name="Gammuto L."/>
            <person name="Bellinzona G."/>
            <person name="Sabaneyeva E."/>
            <person name="Potekhin A."/>
            <person name="Serra V."/>
            <person name="Petroni G."/>
            <person name="Sassera D."/>
        </authorList>
    </citation>
    <scope>NUCLEOTIDE SEQUENCE [LARGE SCALE GENOMIC DNA]</scope>
    <source>
        <strain evidence="14">US_Bl 11III1</strain>
    </source>
</reference>
<evidence type="ECO:0000256" key="2">
    <source>
        <dbReference type="ARBA" id="ARBA00010207"/>
    </source>
</evidence>
<dbReference type="InterPro" id="IPR004529">
    <property type="entry name" value="Phe-tRNA-synth_IIc_asu"/>
</dbReference>
<evidence type="ECO:0000256" key="7">
    <source>
        <dbReference type="ARBA" id="ARBA00022741"/>
    </source>
</evidence>
<evidence type="ECO:0000256" key="11">
    <source>
        <dbReference type="ARBA" id="ARBA00023146"/>
    </source>
</evidence>
<keyword evidence="8 12" id="KW-0067">ATP-binding</keyword>
<keyword evidence="11 12" id="KW-0030">Aminoacyl-tRNA synthetase</keyword>
<dbReference type="NCBIfam" id="TIGR00468">
    <property type="entry name" value="pheS"/>
    <property type="match status" value="1"/>
</dbReference>
<evidence type="ECO:0000256" key="3">
    <source>
        <dbReference type="ARBA" id="ARBA00011209"/>
    </source>
</evidence>
<comment type="cofactor">
    <cofactor evidence="12">
        <name>Mg(2+)</name>
        <dbReference type="ChEBI" id="CHEBI:18420"/>
    </cofactor>
    <text evidence="12">Binds 2 magnesium ions per tetramer.</text>
</comment>
<evidence type="ECO:0000256" key="4">
    <source>
        <dbReference type="ARBA" id="ARBA00022490"/>
    </source>
</evidence>
<feature type="binding site" evidence="12">
    <location>
        <position position="264"/>
    </location>
    <ligand>
        <name>Mg(2+)</name>
        <dbReference type="ChEBI" id="CHEBI:18420"/>
        <note>shared with beta subunit</note>
    </ligand>
</feature>
<dbReference type="InterPro" id="IPR002319">
    <property type="entry name" value="Phenylalanyl-tRNA_Synthase"/>
</dbReference>
<keyword evidence="10 12" id="KW-0648">Protein biosynthesis</keyword>
<keyword evidence="9 12" id="KW-0460">Magnesium</keyword>